<evidence type="ECO:0000256" key="7">
    <source>
        <dbReference type="ARBA" id="ARBA00048366"/>
    </source>
</evidence>
<evidence type="ECO:0000256" key="4">
    <source>
        <dbReference type="ARBA" id="ARBA00015492"/>
    </source>
</evidence>
<evidence type="ECO:0000256" key="2">
    <source>
        <dbReference type="ARBA" id="ARBA00007663"/>
    </source>
</evidence>
<evidence type="ECO:0000313" key="10">
    <source>
        <dbReference type="RefSeq" id="XP_065649804.1"/>
    </source>
</evidence>
<keyword evidence="9" id="KW-1185">Reference proteome</keyword>
<dbReference type="InterPro" id="IPR050156">
    <property type="entry name" value="TC-AMP_synthase_SUA5"/>
</dbReference>
<dbReference type="Gene3D" id="3.90.870.10">
    <property type="entry name" value="DHBP synthase"/>
    <property type="match status" value="1"/>
</dbReference>
<feature type="domain" description="YrdC-like" evidence="8">
    <location>
        <begin position="16"/>
        <end position="204"/>
    </location>
</feature>
<dbReference type="SUPFAM" id="SSF55821">
    <property type="entry name" value="YrdC/RibB"/>
    <property type="match status" value="1"/>
</dbReference>
<evidence type="ECO:0000313" key="9">
    <source>
        <dbReference type="Proteomes" id="UP001652625"/>
    </source>
</evidence>
<dbReference type="PANTHER" id="PTHR17490:SF10">
    <property type="entry name" value="THREONYLCARBAMOYL-AMP SYNTHASE"/>
    <property type="match status" value="1"/>
</dbReference>
<dbReference type="RefSeq" id="XP_065649804.1">
    <property type="nucleotide sequence ID" value="XM_065793732.1"/>
</dbReference>
<dbReference type="Proteomes" id="UP001652625">
    <property type="component" value="Chromosome 03"/>
</dbReference>
<evidence type="ECO:0000256" key="3">
    <source>
        <dbReference type="ARBA" id="ARBA00012584"/>
    </source>
</evidence>
<evidence type="ECO:0000256" key="1">
    <source>
        <dbReference type="ARBA" id="ARBA00004496"/>
    </source>
</evidence>
<dbReference type="GeneID" id="100201449"/>
<keyword evidence="5" id="KW-0963">Cytoplasm</keyword>
<name>A0ABM4BL65_HYDVU</name>
<organism evidence="9 10">
    <name type="scientific">Hydra vulgaris</name>
    <name type="common">Hydra</name>
    <name type="synonym">Hydra attenuata</name>
    <dbReference type="NCBI Taxonomy" id="6087"/>
    <lineage>
        <taxon>Eukaryota</taxon>
        <taxon>Metazoa</taxon>
        <taxon>Cnidaria</taxon>
        <taxon>Hydrozoa</taxon>
        <taxon>Hydroidolina</taxon>
        <taxon>Anthoathecata</taxon>
        <taxon>Aplanulata</taxon>
        <taxon>Hydridae</taxon>
        <taxon>Hydra</taxon>
    </lineage>
</organism>
<reference evidence="10" key="1">
    <citation type="submission" date="2025-08" db="UniProtKB">
        <authorList>
            <consortium name="RefSeq"/>
        </authorList>
    </citation>
    <scope>IDENTIFICATION</scope>
</reference>
<keyword evidence="6" id="KW-0808">Transferase</keyword>
<comment type="catalytic activity">
    <reaction evidence="7">
        <text>L-threonine + hydrogencarbonate + ATP = L-threonylcarbamoyladenylate + diphosphate + H2O</text>
        <dbReference type="Rhea" id="RHEA:36407"/>
        <dbReference type="ChEBI" id="CHEBI:15377"/>
        <dbReference type="ChEBI" id="CHEBI:17544"/>
        <dbReference type="ChEBI" id="CHEBI:30616"/>
        <dbReference type="ChEBI" id="CHEBI:33019"/>
        <dbReference type="ChEBI" id="CHEBI:57926"/>
        <dbReference type="ChEBI" id="CHEBI:73682"/>
        <dbReference type="EC" id="2.7.7.87"/>
    </reaction>
</comment>
<dbReference type="InterPro" id="IPR017945">
    <property type="entry name" value="DHBP_synth_RibB-like_a/b_dom"/>
</dbReference>
<protein>
    <recommendedName>
        <fullName evidence="4">Threonylcarbamoyl-AMP synthase</fullName>
        <ecNumber evidence="3">2.7.7.87</ecNumber>
    </recommendedName>
</protein>
<dbReference type="Pfam" id="PF01300">
    <property type="entry name" value="Sua5_yciO_yrdC"/>
    <property type="match status" value="1"/>
</dbReference>
<evidence type="ECO:0000259" key="8">
    <source>
        <dbReference type="PROSITE" id="PS51163"/>
    </source>
</evidence>
<comment type="similarity">
    <text evidence="2">Belongs to the SUA5 family.</text>
</comment>
<dbReference type="NCBIfam" id="TIGR00057">
    <property type="entry name" value="L-threonylcarbamoyladenylate synthase"/>
    <property type="match status" value="1"/>
</dbReference>
<dbReference type="EC" id="2.7.7.87" evidence="3"/>
<gene>
    <name evidence="10" type="primary">LOC100201449</name>
</gene>
<evidence type="ECO:0000256" key="6">
    <source>
        <dbReference type="ARBA" id="ARBA00022679"/>
    </source>
</evidence>
<sequence>MERIYKLKGDNDEYLNCVVEKAICSLNNDQVIAVPTDTIYGVAALAQSKAGVEKLYSIKNRQKEKAIAICVGSIEDVKRWCLVTISDNVLEDLLPGPVTLVFQRSSLLNPDLNPTANSIGVRIPKCAFIQTLAQRCQQPIALTSANISSALSSLDIKEFEELWPKLDLIVDGGTLGSSEQSRLGSTVVDLTKEGEFTIIREGCAFNEVVNILHKYGFKNSNE</sequence>
<accession>A0ABM4BL65</accession>
<dbReference type="PROSITE" id="PS51163">
    <property type="entry name" value="YRDC"/>
    <property type="match status" value="1"/>
</dbReference>
<proteinExistence type="inferred from homology"/>
<dbReference type="PANTHER" id="PTHR17490">
    <property type="entry name" value="SUA5"/>
    <property type="match status" value="1"/>
</dbReference>
<comment type="subcellular location">
    <subcellularLocation>
        <location evidence="1">Cytoplasm</location>
    </subcellularLocation>
</comment>
<dbReference type="InterPro" id="IPR006070">
    <property type="entry name" value="Sua5-like_dom"/>
</dbReference>
<evidence type="ECO:0000256" key="5">
    <source>
        <dbReference type="ARBA" id="ARBA00022490"/>
    </source>
</evidence>